<dbReference type="EMBL" id="QYUO01000002">
    <property type="protein sequence ID" value="RJF95628.1"/>
    <property type="molecule type" value="Genomic_DNA"/>
</dbReference>
<accession>A0A3A3FJF5</accession>
<dbReference type="GO" id="GO:0016853">
    <property type="term" value="F:isomerase activity"/>
    <property type="evidence" value="ECO:0007669"/>
    <property type="project" value="UniProtKB-KW"/>
</dbReference>
<keyword evidence="3" id="KW-0413">Isomerase</keyword>
<evidence type="ECO:0000313" key="3">
    <source>
        <dbReference type="EMBL" id="RJF95628.1"/>
    </source>
</evidence>
<dbReference type="PANTHER" id="PTHR43802">
    <property type="entry name" value="ENOYL-COA HYDRATASE"/>
    <property type="match status" value="1"/>
</dbReference>
<dbReference type="AlphaFoldDB" id="A0A3A3FJF5"/>
<name>A0A3A3FJF5_9BURK</name>
<evidence type="ECO:0000256" key="2">
    <source>
        <dbReference type="RuleBase" id="RU003707"/>
    </source>
</evidence>
<dbReference type="PROSITE" id="PS00166">
    <property type="entry name" value="ENOYL_COA_HYDRATASE"/>
    <property type="match status" value="1"/>
</dbReference>
<dbReference type="Pfam" id="PF00378">
    <property type="entry name" value="ECH_1"/>
    <property type="match status" value="1"/>
</dbReference>
<dbReference type="InterPro" id="IPR018376">
    <property type="entry name" value="Enoyl-CoA_hyd/isom_CS"/>
</dbReference>
<dbReference type="OrthoDB" id="9807606at2"/>
<dbReference type="InterPro" id="IPR029045">
    <property type="entry name" value="ClpP/crotonase-like_dom_sf"/>
</dbReference>
<dbReference type="RefSeq" id="WP_119770777.1">
    <property type="nucleotide sequence ID" value="NZ_QYUO01000002.1"/>
</dbReference>
<evidence type="ECO:0000313" key="4">
    <source>
        <dbReference type="Proteomes" id="UP000265955"/>
    </source>
</evidence>
<sequence>MSAESLPVLTKPAPHVAKIEFNRPDNANRIQPEDLEALTEMLDACEADDQLHVLLLTARGKYFSAGYDLRALATQGAAGHHTDAGNESAFEHVADRIERTRLATVAALNGPVIGGATDFALACDIRIGLTDAYMLMPAARFGLPLYAGALQRYVSRLGLNHAKRLVFMAQKVEATEMVSIGFLQELVSPDALEARAMAIAIEIAAMPAVPLAAMKQTLNAAVFGNGTAPAQRAALLAAFDGPKIAQRIMAAQARRGN</sequence>
<organism evidence="3 4">
    <name type="scientific">Noviherbaspirillum saxi</name>
    <dbReference type="NCBI Taxonomy" id="2320863"/>
    <lineage>
        <taxon>Bacteria</taxon>
        <taxon>Pseudomonadati</taxon>
        <taxon>Pseudomonadota</taxon>
        <taxon>Betaproteobacteria</taxon>
        <taxon>Burkholderiales</taxon>
        <taxon>Oxalobacteraceae</taxon>
        <taxon>Noviherbaspirillum</taxon>
    </lineage>
</organism>
<protein>
    <submittedName>
        <fullName evidence="3">Enoyl-CoA hydratase/isomerase family protein</fullName>
    </submittedName>
</protein>
<reference evidence="4" key="1">
    <citation type="submission" date="2018-09" db="EMBL/GenBank/DDBJ databases">
        <authorList>
            <person name="Zhu H."/>
        </authorList>
    </citation>
    <scope>NUCLEOTIDE SEQUENCE [LARGE SCALE GENOMIC DNA]</scope>
    <source>
        <strain evidence="4">K1R23-30</strain>
    </source>
</reference>
<comment type="caution">
    <text evidence="3">The sequence shown here is derived from an EMBL/GenBank/DDBJ whole genome shotgun (WGS) entry which is preliminary data.</text>
</comment>
<proteinExistence type="inferred from homology"/>
<dbReference type="Proteomes" id="UP000265955">
    <property type="component" value="Unassembled WGS sequence"/>
</dbReference>
<dbReference type="CDD" id="cd06558">
    <property type="entry name" value="crotonase-like"/>
    <property type="match status" value="1"/>
</dbReference>
<dbReference type="PANTHER" id="PTHR43802:SF1">
    <property type="entry name" value="IP11341P-RELATED"/>
    <property type="match status" value="1"/>
</dbReference>
<dbReference type="Gene3D" id="3.90.226.10">
    <property type="entry name" value="2-enoyl-CoA Hydratase, Chain A, domain 1"/>
    <property type="match status" value="1"/>
</dbReference>
<evidence type="ECO:0000256" key="1">
    <source>
        <dbReference type="ARBA" id="ARBA00005254"/>
    </source>
</evidence>
<dbReference type="InterPro" id="IPR001753">
    <property type="entry name" value="Enoyl-CoA_hydra/iso"/>
</dbReference>
<dbReference type="SUPFAM" id="SSF52096">
    <property type="entry name" value="ClpP/crotonase"/>
    <property type="match status" value="1"/>
</dbReference>
<gene>
    <name evidence="3" type="ORF">D3871_19785</name>
</gene>
<keyword evidence="4" id="KW-1185">Reference proteome</keyword>
<comment type="similarity">
    <text evidence="1 2">Belongs to the enoyl-CoA hydratase/isomerase family.</text>
</comment>